<evidence type="ECO:0000313" key="2">
    <source>
        <dbReference type="Proteomes" id="UP000059574"/>
    </source>
</evidence>
<evidence type="ECO:0000313" key="1">
    <source>
        <dbReference type="EMBL" id="ALO68170.1"/>
    </source>
</evidence>
<organism evidence="1 2">
    <name type="scientific">Arthrobacter alpinus</name>
    <dbReference type="NCBI Taxonomy" id="656366"/>
    <lineage>
        <taxon>Bacteria</taxon>
        <taxon>Bacillati</taxon>
        <taxon>Actinomycetota</taxon>
        <taxon>Actinomycetes</taxon>
        <taxon>Micrococcales</taxon>
        <taxon>Micrococcaceae</taxon>
        <taxon>Arthrobacter</taxon>
    </lineage>
</organism>
<dbReference type="EMBL" id="CP013200">
    <property type="protein sequence ID" value="ALO68170.1"/>
    <property type="molecule type" value="Genomic_DNA"/>
</dbReference>
<name>A0A0S2M322_9MICC</name>
<dbReference type="Proteomes" id="UP000059574">
    <property type="component" value="Chromosome"/>
</dbReference>
<protein>
    <submittedName>
        <fullName evidence="1">Uncharacterized protein</fullName>
    </submittedName>
</protein>
<reference evidence="1 2" key="2">
    <citation type="journal article" date="2016" name="J. Biotechnol.">
        <title>Complete genome sequence of Arthrobacter alpinus ERGS4:06, a yellow pigmented bacterium tolerant to cold and radiations isolated from Sikkim Himalaya.</title>
        <authorList>
            <person name="Kumar R."/>
            <person name="Singh D."/>
            <person name="Swarnkar M.K."/>
            <person name="Singh A.K."/>
            <person name="Kumar S."/>
        </authorList>
    </citation>
    <scope>NUCLEOTIDE SEQUENCE [LARGE SCALE GENOMIC DNA]</scope>
    <source>
        <strain evidence="1 2">ERGS4:06</strain>
    </source>
</reference>
<dbReference type="InterPro" id="IPR045941">
    <property type="entry name" value="DUF6361"/>
</dbReference>
<sequence length="393" mass="44164">MASLISWLDASSAETNRMRELVRLFEMPESVDDLALGQFRDTISNSLFPGTSVLHVAARYLLLIPWCFQSASGMKGADQLKLSAEQAERRLIRRFQELNVERFIGRSAGDRVAQLPSAAYWSALRSWGIVRNDVERNAIGDAMLDAAAAIRDGLPQEPVWHPGLPPAPIGFPTTADRGIALSHGEAEWIRDRVLSAVPGTLIAQLVAKPQRILKTSNVPWADPAAQAATGEAAVWLKHAEAYSALQHGLDAVYAYCVTAEARRRFGEEPEETDAETLAKWREDENYQRLLRDWDVQEFISHARAVNPRIQPRSIAFLVGSIDELRSGDDPVTNEALHRMVREREKRAKGANSRFVNERRLRAWTSPERISPQTFRWIQVRNMIVDLKEGLTRA</sequence>
<dbReference type="RefSeq" id="WP_062292493.1">
    <property type="nucleotide sequence ID" value="NZ_CP013200.1"/>
</dbReference>
<gene>
    <name evidence="1" type="ORF">AS189_18790</name>
</gene>
<dbReference type="AlphaFoldDB" id="A0A0S2M322"/>
<dbReference type="OrthoDB" id="1825624at2"/>
<reference evidence="2" key="1">
    <citation type="submission" date="2015-11" db="EMBL/GenBank/DDBJ databases">
        <authorList>
            <person name="Kumar R."/>
            <person name="Singh D."/>
            <person name="Swarnkar M.K."/>
            <person name="Singh A.K."/>
            <person name="Kumar S."/>
        </authorList>
    </citation>
    <scope>NUCLEOTIDE SEQUENCE [LARGE SCALE GENOMIC DNA]</scope>
    <source>
        <strain evidence="2">ERGS4:06</strain>
    </source>
</reference>
<accession>A0A0S2M322</accession>
<dbReference type="Pfam" id="PF19888">
    <property type="entry name" value="DUF6361"/>
    <property type="match status" value="1"/>
</dbReference>
<proteinExistence type="predicted"/>